<dbReference type="InterPro" id="IPR003406">
    <property type="entry name" value="Glyco_trans_14"/>
</dbReference>
<dbReference type="PANTHER" id="PTHR31042:SF86">
    <property type="entry name" value="GENOME ASSEMBLY, CHROMOSOME: A06"/>
    <property type="match status" value="1"/>
</dbReference>
<dbReference type="Proteomes" id="UP000516314">
    <property type="component" value="Chromosome 5"/>
</dbReference>
<comment type="subcellular location">
    <subcellularLocation>
        <location evidence="1">Membrane</location>
        <topology evidence="1">Single-pass type II membrane protein</topology>
    </subcellularLocation>
</comment>
<dbReference type="EMBL" id="LR881470">
    <property type="protein sequence ID" value="CAD5332660.1"/>
    <property type="molecule type" value="Genomic_DNA"/>
</dbReference>
<keyword evidence="6" id="KW-0732">Signal</keyword>
<dbReference type="GO" id="GO:0016020">
    <property type="term" value="C:membrane"/>
    <property type="evidence" value="ECO:0007669"/>
    <property type="project" value="UniProtKB-SubCell"/>
</dbReference>
<accession>A0A7G2FH64</accession>
<evidence type="ECO:0000313" key="9">
    <source>
        <dbReference type="Proteomes" id="UP000516314"/>
    </source>
</evidence>
<gene>
    <name evidence="8" type="ORF">AT9943_LOCUS20057</name>
</gene>
<keyword evidence="3" id="KW-0808">Transferase</keyword>
<keyword evidence="2" id="KW-0328">Glycosyltransferase</keyword>
<keyword evidence="4" id="KW-0472">Membrane</keyword>
<evidence type="ECO:0000256" key="5">
    <source>
        <dbReference type="ARBA" id="ARBA00023180"/>
    </source>
</evidence>
<dbReference type="GO" id="GO:0016757">
    <property type="term" value="F:glycosyltransferase activity"/>
    <property type="evidence" value="ECO:0007669"/>
    <property type="project" value="UniProtKB-KW"/>
</dbReference>
<dbReference type="Gene3D" id="3.10.20.90">
    <property type="entry name" value="Phosphatidylinositol 3-kinase Catalytic Subunit, Chain A, domain 1"/>
    <property type="match status" value="1"/>
</dbReference>
<evidence type="ECO:0000256" key="4">
    <source>
        <dbReference type="ARBA" id="ARBA00023136"/>
    </source>
</evidence>
<proteinExistence type="predicted"/>
<dbReference type="PANTHER" id="PTHR31042">
    <property type="entry name" value="CORE-2/I-BRANCHING BETA-1,6-N-ACETYLGLUCOSAMINYLTRANSFERASE FAMILY PROTEIN-RELATED"/>
    <property type="match status" value="1"/>
</dbReference>
<keyword evidence="5" id="KW-0325">Glycoprotein</keyword>
<reference evidence="8 9" key="1">
    <citation type="submission" date="2020-09" db="EMBL/GenBank/DDBJ databases">
        <authorList>
            <person name="Ashkenazy H."/>
        </authorList>
    </citation>
    <scope>NUCLEOTIDE SEQUENCE [LARGE SCALE GENOMIC DNA]</scope>
    <source>
        <strain evidence="9">cv. Cdm-0</strain>
    </source>
</reference>
<evidence type="ECO:0000313" key="8">
    <source>
        <dbReference type="EMBL" id="CAD5332660.1"/>
    </source>
</evidence>
<dbReference type="InterPro" id="IPR040610">
    <property type="entry name" value="SNRNP25_ubiquitin"/>
</dbReference>
<dbReference type="Pfam" id="PF18036">
    <property type="entry name" value="Ubiquitin_4"/>
    <property type="match status" value="1"/>
</dbReference>
<feature type="domain" description="SNRNP25 ubiquitin-like" evidence="7">
    <location>
        <begin position="382"/>
        <end position="467"/>
    </location>
</feature>
<evidence type="ECO:0000256" key="3">
    <source>
        <dbReference type="ARBA" id="ARBA00022679"/>
    </source>
</evidence>
<evidence type="ECO:0000259" key="7">
    <source>
        <dbReference type="Pfam" id="PF18036"/>
    </source>
</evidence>
<dbReference type="InterPro" id="IPR044174">
    <property type="entry name" value="BC10-like"/>
</dbReference>
<evidence type="ECO:0000256" key="2">
    <source>
        <dbReference type="ARBA" id="ARBA00022676"/>
    </source>
</evidence>
<evidence type="ECO:0000256" key="6">
    <source>
        <dbReference type="SAM" id="SignalP"/>
    </source>
</evidence>
<protein>
    <submittedName>
        <fullName evidence="8">(thale cress) hypothetical protein</fullName>
    </submittedName>
</protein>
<evidence type="ECO:0000256" key="1">
    <source>
        <dbReference type="ARBA" id="ARBA00004606"/>
    </source>
</evidence>
<organism evidence="8 9">
    <name type="scientific">Arabidopsis thaliana</name>
    <name type="common">Mouse-ear cress</name>
    <dbReference type="NCBI Taxonomy" id="3702"/>
    <lineage>
        <taxon>Eukaryota</taxon>
        <taxon>Viridiplantae</taxon>
        <taxon>Streptophyta</taxon>
        <taxon>Embryophyta</taxon>
        <taxon>Tracheophyta</taxon>
        <taxon>Spermatophyta</taxon>
        <taxon>Magnoliopsida</taxon>
        <taxon>eudicotyledons</taxon>
        <taxon>Gunneridae</taxon>
        <taxon>Pentapetalae</taxon>
        <taxon>rosids</taxon>
        <taxon>malvids</taxon>
        <taxon>Brassicales</taxon>
        <taxon>Brassicaceae</taxon>
        <taxon>Camelineae</taxon>
        <taxon>Arabidopsis</taxon>
    </lineage>
</organism>
<name>A0A7G2FH64_ARATH</name>
<dbReference type="Pfam" id="PF02485">
    <property type="entry name" value="Branch"/>
    <property type="match status" value="1"/>
</dbReference>
<dbReference type="SUPFAM" id="SSF54236">
    <property type="entry name" value="Ubiquitin-like"/>
    <property type="match status" value="1"/>
</dbReference>
<dbReference type="CDD" id="cd17058">
    <property type="entry name" value="Ubl_SNRNP25"/>
    <property type="match status" value="1"/>
</dbReference>
<sequence length="571" mass="64743">MLALYFILLVCVPLGVIMTVTSPRLAITVAVTQPAVLVLQNSNNALTSPRVITSQPLDHDELLLRQASKANPNPSPKFPKKLAFMFLTTNSLPLAPLWELFFNQSSHHKSLYNVYVHVDPTQKHKPGSYGTFHNRIIPSSKPAYRHTPTLISAARRLLAHALLDDPSNYMFILLSPSCIPLHSFNFTYKTLVSSTKSFIEILKDEPGWYERWAARGPYAMFPEVPPEEFRIGSQFWTLRRAHAQLVVSDVEIWSKFNKSCVRKDICYPEEHYFPTLLNMRDPQGTVSAAVTHVDWSVNEHGHPRTYKPSEVRAGLIKKLRSARPRYGDGNRTRKDPFLFARKFSPAGINQLMDITRSVIFNDSALVFHRRTFSYDKLPNEPIRLSVLKLDGSSFDIYVLTSATVGDLKVAIETAFSHVPKKGPSKISWSHVWGHFCLCFGGQKLITDTDCIGNYGMKDGDEVRFKNHVSGNAVLSKGYSRKSKQKNLERVLPKDGDEVLNRIEEIDDSWDDLERGGLVMYKDDDMETSSNESNRSCLSTVHGCCFAFGLKELLGFGNDRAYYSLRDTWRDD</sequence>
<dbReference type="InterPro" id="IPR029071">
    <property type="entry name" value="Ubiquitin-like_domsf"/>
</dbReference>
<feature type="chain" id="PRO_5028890468" evidence="6">
    <location>
        <begin position="20"/>
        <end position="571"/>
    </location>
</feature>
<dbReference type="AlphaFoldDB" id="A0A7G2FH64"/>
<feature type="signal peptide" evidence="6">
    <location>
        <begin position="1"/>
        <end position="19"/>
    </location>
</feature>